<dbReference type="EC" id="2.7.7.101" evidence="12"/>
<keyword evidence="6 13" id="KW-0479">Metal-binding</keyword>
<keyword evidence="9" id="KW-0460">Magnesium</keyword>
<comment type="caution">
    <text evidence="12">Lacks conserved residue(s) required for the propagation of feature annotation.</text>
</comment>
<keyword evidence="4 12" id="KW-0548">Nucleotidyltransferase</keyword>
<dbReference type="InterPro" id="IPR034151">
    <property type="entry name" value="TOPRIM_DnaG_bac"/>
</dbReference>
<evidence type="ECO:0000256" key="12">
    <source>
        <dbReference type="HAMAP-Rule" id="MF_00974"/>
    </source>
</evidence>
<dbReference type="InterPro" id="IPR037068">
    <property type="entry name" value="DNA_primase_core_N_sf"/>
</dbReference>
<feature type="domain" description="Toprim" evidence="14">
    <location>
        <begin position="264"/>
        <end position="345"/>
    </location>
</feature>
<dbReference type="FunFam" id="3.90.580.10:FF:000001">
    <property type="entry name" value="DNA primase"/>
    <property type="match status" value="1"/>
</dbReference>
<dbReference type="PROSITE" id="PS50880">
    <property type="entry name" value="TOPRIM"/>
    <property type="match status" value="1"/>
</dbReference>
<dbReference type="Gene3D" id="3.40.1360.10">
    <property type="match status" value="1"/>
</dbReference>
<evidence type="ECO:0000259" key="14">
    <source>
        <dbReference type="PROSITE" id="PS50880"/>
    </source>
</evidence>
<keyword evidence="8 13" id="KW-0862">Zinc</keyword>
<dbReference type="GO" id="GO:0005737">
    <property type="term" value="C:cytoplasm"/>
    <property type="evidence" value="ECO:0007669"/>
    <property type="project" value="TreeGrafter"/>
</dbReference>
<dbReference type="SMART" id="SM00400">
    <property type="entry name" value="ZnF_CHCC"/>
    <property type="match status" value="1"/>
</dbReference>
<evidence type="ECO:0000256" key="6">
    <source>
        <dbReference type="ARBA" id="ARBA00022723"/>
    </source>
</evidence>
<dbReference type="Gene3D" id="3.90.980.10">
    <property type="entry name" value="DNA primase, catalytic core, N-terminal domain"/>
    <property type="match status" value="1"/>
</dbReference>
<dbReference type="AlphaFoldDB" id="A0AAU7N132"/>
<dbReference type="CDD" id="cd03364">
    <property type="entry name" value="TOPRIM_DnaG_primases"/>
    <property type="match status" value="1"/>
</dbReference>
<dbReference type="SMART" id="SM00493">
    <property type="entry name" value="TOPRIM"/>
    <property type="match status" value="1"/>
</dbReference>
<comment type="subunit">
    <text evidence="12">Monomer. Interacts with DnaB.</text>
</comment>
<comment type="function">
    <text evidence="12 13">RNA polymerase that catalyzes the synthesis of short RNA molecules used as primers for DNA polymerase during DNA replication.</text>
</comment>
<dbReference type="InterPro" id="IPR002694">
    <property type="entry name" value="Znf_CHC2"/>
</dbReference>
<evidence type="ECO:0000256" key="1">
    <source>
        <dbReference type="ARBA" id="ARBA00022478"/>
    </source>
</evidence>
<dbReference type="GO" id="GO:0006269">
    <property type="term" value="P:DNA replication, synthesis of primer"/>
    <property type="evidence" value="ECO:0007669"/>
    <property type="project" value="UniProtKB-UniRule"/>
</dbReference>
<dbReference type="SUPFAM" id="SSF57783">
    <property type="entry name" value="Zinc beta-ribbon"/>
    <property type="match status" value="1"/>
</dbReference>
<dbReference type="InterPro" id="IPR036977">
    <property type="entry name" value="DNA_primase_Znf_CHC2"/>
</dbReference>
<keyword evidence="3 12" id="KW-0808">Transferase</keyword>
<evidence type="ECO:0000256" key="8">
    <source>
        <dbReference type="ARBA" id="ARBA00022833"/>
    </source>
</evidence>
<proteinExistence type="inferred from homology"/>
<sequence length="657" mass="75535">MISKTTIDQVYETARLEEVIGDFVQLKKSGSNFKGLSPFTDERTPSFMVSPVKQIWKDFSSGKGGNVVAFLMEHEHFTYPEAIKYLAKKYNIEVEETEQTNEQKEQANERESMYLVSEYAQKYFAQTLWESEPGKAIGLSYFKERGFTDETIKKFGLGYSLDEWEAFTKTALDKGYQLEFLEKTGLTIVKEQAGGENRTFDRFKGRVMFPIHSMSGRVLGFGGRILTNDKKAAKYLNSPESEIYHKSKVLYGIYFAKQAIAKEDNCFLVEGYTDVIQMYQSGIENVVSSSGTALTPEQIRLINRLTKNITVLFDGDAAGLRASLRGIDLILEQGMNVKVCTFPEGEDPDSFSKNNTYEDLVAYLEGNAMDFIQFKTSLLAKEAANDPIKRADTVRDIVNSISKIPDRIRQEIYVQECAKMMQISEEVLYNTLAQLDKKHQTDTAKKAKQEQKVFEVVKNDAVVEKVDVQYELERKIIEVLLLYGNQKQEFEDLVLKENEDGELVLEPEIVESKVYEKVYLDLQDDEIELTNEQFKTIYYKLIERLNEDTEFSVSSFLSELDQEVVAEVSSILMEEEQYVLHDWERRDIYPKEKKIGVAQLVGETILTLRCNLIKNRIEKLKEKTQDHVGDNTEILEEIMNYLQLNKLLNAKLNRVLS</sequence>
<evidence type="ECO:0000256" key="13">
    <source>
        <dbReference type="PIRNR" id="PIRNR002811"/>
    </source>
</evidence>
<evidence type="ECO:0000256" key="4">
    <source>
        <dbReference type="ARBA" id="ARBA00022695"/>
    </source>
</evidence>
<keyword evidence="2 12" id="KW-0639">Primosome</keyword>
<evidence type="ECO:0000256" key="7">
    <source>
        <dbReference type="ARBA" id="ARBA00022771"/>
    </source>
</evidence>
<dbReference type="PANTHER" id="PTHR30313:SF2">
    <property type="entry name" value="DNA PRIMASE"/>
    <property type="match status" value="1"/>
</dbReference>
<dbReference type="GO" id="GO:0000428">
    <property type="term" value="C:DNA-directed RNA polymerase complex"/>
    <property type="evidence" value="ECO:0007669"/>
    <property type="project" value="UniProtKB-KW"/>
</dbReference>
<dbReference type="RefSeq" id="WP_349352772.1">
    <property type="nucleotide sequence ID" value="NZ_CP157804.1"/>
</dbReference>
<dbReference type="NCBIfam" id="TIGR01391">
    <property type="entry name" value="dnaG"/>
    <property type="match status" value="1"/>
</dbReference>
<evidence type="ECO:0000256" key="5">
    <source>
        <dbReference type="ARBA" id="ARBA00022705"/>
    </source>
</evidence>
<organism evidence="15">
    <name type="scientific">Flagellimonas sp. MMG031</name>
    <dbReference type="NCBI Taxonomy" id="3158549"/>
    <lineage>
        <taxon>Bacteria</taxon>
        <taxon>Pseudomonadati</taxon>
        <taxon>Bacteroidota</taxon>
        <taxon>Flavobacteriia</taxon>
        <taxon>Flavobacteriales</taxon>
        <taxon>Flavobacteriaceae</taxon>
        <taxon>Flagellimonas</taxon>
    </lineage>
</organism>
<keyword evidence="10 12" id="KW-0238">DNA-binding</keyword>
<protein>
    <recommendedName>
        <fullName evidence="12 13">DNA primase</fullName>
        <ecNumber evidence="12">2.7.7.101</ecNumber>
    </recommendedName>
</protein>
<dbReference type="InterPro" id="IPR006295">
    <property type="entry name" value="DNA_primase_DnaG"/>
</dbReference>
<gene>
    <name evidence="12 15" type="primary">dnaG</name>
    <name evidence="15" type="ORF">ABNE31_06350</name>
</gene>
<comment type="catalytic activity">
    <reaction evidence="12">
        <text>ssDNA + n NTP = ssDNA/pppN(pN)n-1 hybrid + (n-1) diphosphate.</text>
        <dbReference type="EC" id="2.7.7.101"/>
    </reaction>
</comment>
<dbReference type="HAMAP" id="MF_00974">
    <property type="entry name" value="DNA_primase_DnaG"/>
    <property type="match status" value="1"/>
</dbReference>
<evidence type="ECO:0000256" key="9">
    <source>
        <dbReference type="ARBA" id="ARBA00022842"/>
    </source>
</evidence>
<dbReference type="InterPro" id="IPR030846">
    <property type="entry name" value="DnaG_bac"/>
</dbReference>
<reference evidence="15" key="1">
    <citation type="submission" date="2024-05" db="EMBL/GenBank/DDBJ databases">
        <title>Draft Genome Sequences of Flagellimonas sp. MMG031 and Marinobacter sp. MMG032 Isolated from the dinoflagellate Symbiodinium pilosum.</title>
        <authorList>
            <person name="Shikuma N.J."/>
            <person name="Farrell M.V."/>
        </authorList>
    </citation>
    <scope>NUCLEOTIDE SEQUENCE</scope>
    <source>
        <strain evidence="15">MMG031</strain>
    </source>
</reference>
<keyword evidence="5 12" id="KW-0235">DNA replication</keyword>
<evidence type="ECO:0000313" key="15">
    <source>
        <dbReference type="EMBL" id="XBQ24533.1"/>
    </source>
</evidence>
<accession>A0AAU7N132</accession>
<dbReference type="Pfam" id="PF08275">
    <property type="entry name" value="DNAG_N"/>
    <property type="match status" value="1"/>
</dbReference>
<evidence type="ECO:0000256" key="2">
    <source>
        <dbReference type="ARBA" id="ARBA00022515"/>
    </source>
</evidence>
<keyword evidence="1 12" id="KW-0240">DNA-directed RNA polymerase</keyword>
<dbReference type="GO" id="GO:1990077">
    <property type="term" value="C:primosome complex"/>
    <property type="evidence" value="ECO:0007669"/>
    <property type="project" value="UniProtKB-KW"/>
</dbReference>
<dbReference type="SUPFAM" id="SSF56731">
    <property type="entry name" value="DNA primase core"/>
    <property type="match status" value="1"/>
</dbReference>
<evidence type="ECO:0000256" key="10">
    <source>
        <dbReference type="ARBA" id="ARBA00023125"/>
    </source>
</evidence>
<keyword evidence="7" id="KW-0863">Zinc-finger</keyword>
<name>A0AAU7N132_9FLAO</name>
<evidence type="ECO:0000256" key="11">
    <source>
        <dbReference type="ARBA" id="ARBA00023163"/>
    </source>
</evidence>
<comment type="similarity">
    <text evidence="12 13">Belongs to the DnaG primase family.</text>
</comment>
<dbReference type="InterPro" id="IPR013264">
    <property type="entry name" value="DNAG_N"/>
</dbReference>
<dbReference type="InterPro" id="IPR006171">
    <property type="entry name" value="TOPRIM_dom"/>
</dbReference>
<dbReference type="GO" id="GO:0003899">
    <property type="term" value="F:DNA-directed RNA polymerase activity"/>
    <property type="evidence" value="ECO:0007669"/>
    <property type="project" value="UniProtKB-UniRule"/>
</dbReference>
<dbReference type="PANTHER" id="PTHR30313">
    <property type="entry name" value="DNA PRIMASE"/>
    <property type="match status" value="1"/>
</dbReference>
<comment type="cofactor">
    <cofactor evidence="13">
        <name>Zn(2+)</name>
        <dbReference type="ChEBI" id="CHEBI:29105"/>
    </cofactor>
    <text evidence="13">Binds 1 zinc ion per monomer.</text>
</comment>
<dbReference type="InterPro" id="IPR050219">
    <property type="entry name" value="DnaG_primase"/>
</dbReference>
<dbReference type="Pfam" id="PF01807">
    <property type="entry name" value="Zn_ribbon_DnaG"/>
    <property type="match status" value="1"/>
</dbReference>
<dbReference type="Pfam" id="PF10410">
    <property type="entry name" value="DnaB_bind"/>
    <property type="match status" value="1"/>
</dbReference>
<dbReference type="Pfam" id="PF13155">
    <property type="entry name" value="Toprim_2"/>
    <property type="match status" value="1"/>
</dbReference>
<dbReference type="Gene3D" id="3.90.580.10">
    <property type="entry name" value="Zinc finger, CHC2-type domain"/>
    <property type="match status" value="1"/>
</dbReference>
<dbReference type="EMBL" id="CP157804">
    <property type="protein sequence ID" value="XBQ24533.1"/>
    <property type="molecule type" value="Genomic_DNA"/>
</dbReference>
<dbReference type="InterPro" id="IPR019475">
    <property type="entry name" value="DNA_primase_DnaB-bd"/>
</dbReference>
<dbReference type="PIRSF" id="PIRSF002811">
    <property type="entry name" value="DnaG"/>
    <property type="match status" value="1"/>
</dbReference>
<evidence type="ECO:0000256" key="3">
    <source>
        <dbReference type="ARBA" id="ARBA00022679"/>
    </source>
</evidence>
<dbReference type="GO" id="GO:0003677">
    <property type="term" value="F:DNA binding"/>
    <property type="evidence" value="ECO:0007669"/>
    <property type="project" value="UniProtKB-KW"/>
</dbReference>
<keyword evidence="11 12" id="KW-0804">Transcription</keyword>
<dbReference type="KEGG" id="fld:ABNE31_06350"/>
<dbReference type="GO" id="GO:0008270">
    <property type="term" value="F:zinc ion binding"/>
    <property type="evidence" value="ECO:0007669"/>
    <property type="project" value="UniProtKB-KW"/>
</dbReference>